<keyword evidence="5" id="KW-0862">Zinc</keyword>
<dbReference type="InParanoid" id="A0A067NG69"/>
<evidence type="ECO:0000256" key="3">
    <source>
        <dbReference type="ARBA" id="ARBA00022723"/>
    </source>
</evidence>
<evidence type="ECO:0000256" key="2">
    <source>
        <dbReference type="ARBA" id="ARBA00007749"/>
    </source>
</evidence>
<evidence type="ECO:0000259" key="6">
    <source>
        <dbReference type="Pfam" id="PF00753"/>
    </source>
</evidence>
<dbReference type="InterPro" id="IPR001279">
    <property type="entry name" value="Metallo-B-lactamas"/>
</dbReference>
<gene>
    <name evidence="7" type="ORF">PLEOSDRAFT_1042759</name>
</gene>
<evidence type="ECO:0000256" key="1">
    <source>
        <dbReference type="ARBA" id="ARBA00001947"/>
    </source>
</evidence>
<dbReference type="VEuPathDB" id="FungiDB:PLEOSDRAFT_1042759"/>
<dbReference type="HOGENOM" id="CLU_030571_1_1_1"/>
<dbReference type="GO" id="GO:0046872">
    <property type="term" value="F:metal ion binding"/>
    <property type="evidence" value="ECO:0007669"/>
    <property type="project" value="UniProtKB-KW"/>
</dbReference>
<dbReference type="STRING" id="1137138.A0A067NG69"/>
<organism evidence="7 8">
    <name type="scientific">Pleurotus ostreatus (strain PC15)</name>
    <name type="common">Oyster mushroom</name>
    <dbReference type="NCBI Taxonomy" id="1137138"/>
    <lineage>
        <taxon>Eukaryota</taxon>
        <taxon>Fungi</taxon>
        <taxon>Dikarya</taxon>
        <taxon>Basidiomycota</taxon>
        <taxon>Agaricomycotina</taxon>
        <taxon>Agaricomycetes</taxon>
        <taxon>Agaricomycetidae</taxon>
        <taxon>Agaricales</taxon>
        <taxon>Pleurotineae</taxon>
        <taxon>Pleurotaceae</taxon>
        <taxon>Pleurotus</taxon>
    </lineage>
</organism>
<dbReference type="AlphaFoldDB" id="A0A067NG69"/>
<evidence type="ECO:0000256" key="5">
    <source>
        <dbReference type="ARBA" id="ARBA00022833"/>
    </source>
</evidence>
<dbReference type="OrthoDB" id="10250730at2759"/>
<keyword evidence="3" id="KW-0479">Metal-binding</keyword>
<dbReference type="GO" id="GO:0016787">
    <property type="term" value="F:hydrolase activity"/>
    <property type="evidence" value="ECO:0007669"/>
    <property type="project" value="UniProtKB-KW"/>
</dbReference>
<evidence type="ECO:0000313" key="8">
    <source>
        <dbReference type="Proteomes" id="UP000027073"/>
    </source>
</evidence>
<sequence>MPSSLPPPSLSQPYCEVSALDAGFIDLPDAMFITTGKPNEKTKVPSLAFLLTNTSSKKQVLFDLGIRKDWETGYPPATVDWINNVYNTQIPQDVVDSLAEGNLSPSDIEAVILSHVHWDHTGDPSAFTKATFLVGGETETLLRTGYPINPDSLFAHDLIPPHRTQLLKTDSWGPVGPFPRAFDYWGDGSLYIVDAPGHLAGHVNVLARTSADGGWIYLAADSAHFLTLLTGEAEVTVGHAAHGPHGCAHIDKELADLHLSRIREIGKLPKVRVLISHDAQWYKENRNNGAFWPGHIPSL</sequence>
<keyword evidence="4" id="KW-0378">Hydrolase</keyword>
<dbReference type="SUPFAM" id="SSF56281">
    <property type="entry name" value="Metallo-hydrolase/oxidoreductase"/>
    <property type="match status" value="1"/>
</dbReference>
<dbReference type="InterPro" id="IPR036866">
    <property type="entry name" value="RibonucZ/Hydroxyglut_hydro"/>
</dbReference>
<accession>A0A067NG69</accession>
<dbReference type="Proteomes" id="UP000027073">
    <property type="component" value="Unassembled WGS sequence"/>
</dbReference>
<evidence type="ECO:0000313" key="7">
    <source>
        <dbReference type="EMBL" id="KDQ26809.1"/>
    </source>
</evidence>
<dbReference type="CDD" id="cd07730">
    <property type="entry name" value="metallo-hydrolase-like_MBL-fold"/>
    <property type="match status" value="1"/>
</dbReference>
<dbReference type="PANTHER" id="PTHR42978">
    <property type="entry name" value="QUORUM-QUENCHING LACTONASE YTNP-RELATED-RELATED"/>
    <property type="match status" value="1"/>
</dbReference>
<dbReference type="Gene3D" id="3.60.15.10">
    <property type="entry name" value="Ribonuclease Z/Hydroxyacylglutathione hydrolase-like"/>
    <property type="match status" value="1"/>
</dbReference>
<comment type="cofactor">
    <cofactor evidence="1">
        <name>Zn(2+)</name>
        <dbReference type="ChEBI" id="CHEBI:29105"/>
    </cofactor>
</comment>
<feature type="domain" description="Metallo-beta-lactamase" evidence="6">
    <location>
        <begin position="45"/>
        <end position="203"/>
    </location>
</feature>
<dbReference type="InterPro" id="IPR051013">
    <property type="entry name" value="MBL_superfamily_lactonases"/>
</dbReference>
<protein>
    <recommendedName>
        <fullName evidence="6">Metallo-beta-lactamase domain-containing protein</fullName>
    </recommendedName>
</protein>
<dbReference type="EMBL" id="KL198009">
    <property type="protein sequence ID" value="KDQ26809.1"/>
    <property type="molecule type" value="Genomic_DNA"/>
</dbReference>
<proteinExistence type="inferred from homology"/>
<reference evidence="8" key="1">
    <citation type="journal article" date="2014" name="Proc. Natl. Acad. Sci. U.S.A.">
        <title>Extensive sampling of basidiomycete genomes demonstrates inadequacy of the white-rot/brown-rot paradigm for wood decay fungi.</title>
        <authorList>
            <person name="Riley R."/>
            <person name="Salamov A.A."/>
            <person name="Brown D.W."/>
            <person name="Nagy L.G."/>
            <person name="Floudas D."/>
            <person name="Held B.W."/>
            <person name="Levasseur A."/>
            <person name="Lombard V."/>
            <person name="Morin E."/>
            <person name="Otillar R."/>
            <person name="Lindquist E.A."/>
            <person name="Sun H."/>
            <person name="LaButti K.M."/>
            <person name="Schmutz J."/>
            <person name="Jabbour D."/>
            <person name="Luo H."/>
            <person name="Baker S.E."/>
            <person name="Pisabarro A.G."/>
            <person name="Walton J.D."/>
            <person name="Blanchette R.A."/>
            <person name="Henrissat B."/>
            <person name="Martin F."/>
            <person name="Cullen D."/>
            <person name="Hibbett D.S."/>
            <person name="Grigoriev I.V."/>
        </authorList>
    </citation>
    <scope>NUCLEOTIDE SEQUENCE [LARGE SCALE GENOMIC DNA]</scope>
    <source>
        <strain evidence="8">PC15</strain>
    </source>
</reference>
<dbReference type="PANTHER" id="PTHR42978:SF2">
    <property type="entry name" value="102 KBASES UNSTABLE REGION: FROM 1 TO 119443"/>
    <property type="match status" value="1"/>
</dbReference>
<evidence type="ECO:0000256" key="4">
    <source>
        <dbReference type="ARBA" id="ARBA00022801"/>
    </source>
</evidence>
<comment type="similarity">
    <text evidence="2">Belongs to the metallo-beta-lactamase superfamily.</text>
</comment>
<name>A0A067NG69_PLEO1</name>
<dbReference type="Pfam" id="PF00753">
    <property type="entry name" value="Lactamase_B"/>
    <property type="match status" value="1"/>
</dbReference>